<dbReference type="RefSeq" id="WP_145369955.1">
    <property type="nucleotide sequence ID" value="NZ_CP036275.1"/>
</dbReference>
<feature type="region of interest" description="Disordered" evidence="1">
    <location>
        <begin position="389"/>
        <end position="409"/>
    </location>
</feature>
<protein>
    <submittedName>
        <fullName evidence="3">Pectate lyase superfamily protein</fullName>
    </submittedName>
</protein>
<evidence type="ECO:0000259" key="2">
    <source>
        <dbReference type="Pfam" id="PF05048"/>
    </source>
</evidence>
<proteinExistence type="predicted"/>
<dbReference type="SMART" id="SM00710">
    <property type="entry name" value="PbH1"/>
    <property type="match status" value="7"/>
</dbReference>
<reference evidence="3 4" key="1">
    <citation type="submission" date="2019-02" db="EMBL/GenBank/DDBJ databases">
        <title>Deep-cultivation of Planctomycetes and their phenomic and genomic characterization uncovers novel biology.</title>
        <authorList>
            <person name="Wiegand S."/>
            <person name="Jogler M."/>
            <person name="Boedeker C."/>
            <person name="Pinto D."/>
            <person name="Vollmers J."/>
            <person name="Rivas-Marin E."/>
            <person name="Kohn T."/>
            <person name="Peeters S.H."/>
            <person name="Heuer A."/>
            <person name="Rast P."/>
            <person name="Oberbeckmann S."/>
            <person name="Bunk B."/>
            <person name="Jeske O."/>
            <person name="Meyerdierks A."/>
            <person name="Storesund J.E."/>
            <person name="Kallscheuer N."/>
            <person name="Luecker S."/>
            <person name="Lage O.M."/>
            <person name="Pohl T."/>
            <person name="Merkel B.J."/>
            <person name="Hornburger P."/>
            <person name="Mueller R.-W."/>
            <person name="Bruemmer F."/>
            <person name="Labrenz M."/>
            <person name="Spormann A.M."/>
            <person name="Op den Camp H."/>
            <person name="Overmann J."/>
            <person name="Amann R."/>
            <person name="Jetten M.S.M."/>
            <person name="Mascher T."/>
            <person name="Medema M.H."/>
            <person name="Devos D.P."/>
            <person name="Kaster A.-K."/>
            <person name="Ovreas L."/>
            <person name="Rohde M."/>
            <person name="Galperin M.Y."/>
            <person name="Jogler C."/>
        </authorList>
    </citation>
    <scope>NUCLEOTIDE SEQUENCE [LARGE SCALE GENOMIC DNA]</scope>
    <source>
        <strain evidence="3 4">Mal4</strain>
    </source>
</reference>
<dbReference type="Gene3D" id="2.160.20.10">
    <property type="entry name" value="Single-stranded right-handed beta-helix, Pectin lyase-like"/>
    <property type="match status" value="1"/>
</dbReference>
<accession>A0A517Z894</accession>
<evidence type="ECO:0000256" key="1">
    <source>
        <dbReference type="SAM" id="MobiDB-lite"/>
    </source>
</evidence>
<name>A0A517Z894_9PLAN</name>
<gene>
    <name evidence="3" type="ORF">Mal4_30280</name>
</gene>
<dbReference type="OrthoDB" id="230201at2"/>
<organism evidence="3 4">
    <name type="scientific">Maioricimonas rarisocia</name>
    <dbReference type="NCBI Taxonomy" id="2528026"/>
    <lineage>
        <taxon>Bacteria</taxon>
        <taxon>Pseudomonadati</taxon>
        <taxon>Planctomycetota</taxon>
        <taxon>Planctomycetia</taxon>
        <taxon>Planctomycetales</taxon>
        <taxon>Planctomycetaceae</taxon>
        <taxon>Maioricimonas</taxon>
    </lineage>
</organism>
<evidence type="ECO:0000313" key="4">
    <source>
        <dbReference type="Proteomes" id="UP000320496"/>
    </source>
</evidence>
<feature type="compositionally biased region" description="Polar residues" evidence="1">
    <location>
        <begin position="389"/>
        <end position="400"/>
    </location>
</feature>
<feature type="domain" description="Periplasmic copper-binding protein NosD beta helix" evidence="2">
    <location>
        <begin position="188"/>
        <end position="326"/>
    </location>
</feature>
<dbReference type="InterPro" id="IPR012334">
    <property type="entry name" value="Pectin_lyas_fold"/>
</dbReference>
<dbReference type="EMBL" id="CP036275">
    <property type="protein sequence ID" value="QDU38698.1"/>
    <property type="molecule type" value="Genomic_DNA"/>
</dbReference>
<keyword evidence="4" id="KW-1185">Reference proteome</keyword>
<keyword evidence="3" id="KW-0456">Lyase</keyword>
<dbReference type="Pfam" id="PF05048">
    <property type="entry name" value="NosD"/>
    <property type="match status" value="1"/>
</dbReference>
<sequence>MHNLKHTTLATAVLLGLTLCGTSNRGLSAAELPGARPVIDAAEYPSLQAAIDAVPAEGGIVQIPAGKFEISEPLRITGEDIHLSGAGSATHIHNTNTDGEPALALVPDGEYDRTATGGNRKMRWRIQISDMRITGNEKSGHGIQALWVNEIFIHGVTVSENGGDGILLDYCYEDPRVCDSLITYNKKVGLNLLGCHDIVVSATHFEENNDALHCIDGYNLCMTGNNLDDHLRHGVVIENTYGSVVSGNMIEECNGAAVILDRDCYGDTISANVIAHNGQGVLLKDAHGCAVSANTFTILKERALYIGPDSGRITVTGNNFSNSYLGDGKVRRAANDFAAGGLVLEGTSDVVVSGNVFSGLTEPAVQHIGDASRRIVFANNVLTDVTSQHDQLEDSVQGQNIAPEAGDSK</sequence>
<evidence type="ECO:0000313" key="3">
    <source>
        <dbReference type="EMBL" id="QDU38698.1"/>
    </source>
</evidence>
<dbReference type="SUPFAM" id="SSF51126">
    <property type="entry name" value="Pectin lyase-like"/>
    <property type="match status" value="1"/>
</dbReference>
<dbReference type="InterPro" id="IPR007742">
    <property type="entry name" value="NosD_dom"/>
</dbReference>
<dbReference type="GO" id="GO:0016829">
    <property type="term" value="F:lyase activity"/>
    <property type="evidence" value="ECO:0007669"/>
    <property type="project" value="UniProtKB-KW"/>
</dbReference>
<dbReference type="AlphaFoldDB" id="A0A517Z894"/>
<dbReference type="KEGG" id="mri:Mal4_30280"/>
<dbReference type="Proteomes" id="UP000320496">
    <property type="component" value="Chromosome"/>
</dbReference>
<dbReference type="InterPro" id="IPR011050">
    <property type="entry name" value="Pectin_lyase_fold/virulence"/>
</dbReference>
<dbReference type="InterPro" id="IPR006626">
    <property type="entry name" value="PbH1"/>
</dbReference>